<accession>A0A1L9VE86</accession>
<dbReference type="Proteomes" id="UP000184300">
    <property type="component" value="Unassembled WGS sequence"/>
</dbReference>
<sequence length="259" mass="30461">MCHSASPFESRMVQYSDLHWQVNACDQLEKLSFLRAVDSSLDPKSREYYFIHLTFQEYFAAQYFVRHWKEKEPLVSVIFGTQHPVQVSPDQFVECEKYNRHYHVMWRFVTGLLQTECESVLYPFLQTNGSYLTWIIRLKIRKRLKSSPIKKSLPLDILKTSVLHLESSTIETRHAAEKALRHKSFHSLLPHLSAEEWVSWLKVLRERNFKESITCFVTEGNLCVEIPGVSSEINIRDCDQREKLQRALKVLDERNGEVA</sequence>
<name>A0A1L9VE86_ASPGL</name>
<proteinExistence type="predicted"/>
<dbReference type="GeneID" id="34458323"/>
<reference evidence="3" key="1">
    <citation type="journal article" date="2017" name="Genome Biol.">
        <title>Comparative genomics reveals high biological diversity and specific adaptations in the industrially and medically important fungal genus Aspergillus.</title>
        <authorList>
            <person name="de Vries R.P."/>
            <person name="Riley R."/>
            <person name="Wiebenga A."/>
            <person name="Aguilar-Osorio G."/>
            <person name="Amillis S."/>
            <person name="Uchima C.A."/>
            <person name="Anderluh G."/>
            <person name="Asadollahi M."/>
            <person name="Askin M."/>
            <person name="Barry K."/>
            <person name="Battaglia E."/>
            <person name="Bayram O."/>
            <person name="Benocci T."/>
            <person name="Braus-Stromeyer S.A."/>
            <person name="Caldana C."/>
            <person name="Canovas D."/>
            <person name="Cerqueira G.C."/>
            <person name="Chen F."/>
            <person name="Chen W."/>
            <person name="Choi C."/>
            <person name="Clum A."/>
            <person name="Dos Santos R.A."/>
            <person name="Damasio A.R."/>
            <person name="Diallinas G."/>
            <person name="Emri T."/>
            <person name="Fekete E."/>
            <person name="Flipphi M."/>
            <person name="Freyberg S."/>
            <person name="Gallo A."/>
            <person name="Gournas C."/>
            <person name="Habgood R."/>
            <person name="Hainaut M."/>
            <person name="Harispe M.L."/>
            <person name="Henrissat B."/>
            <person name="Hilden K.S."/>
            <person name="Hope R."/>
            <person name="Hossain A."/>
            <person name="Karabika E."/>
            <person name="Karaffa L."/>
            <person name="Karanyi Z."/>
            <person name="Krasevec N."/>
            <person name="Kuo A."/>
            <person name="Kusch H."/>
            <person name="LaButti K."/>
            <person name="Lagendijk E.L."/>
            <person name="Lapidus A."/>
            <person name="Levasseur A."/>
            <person name="Lindquist E."/>
            <person name="Lipzen A."/>
            <person name="Logrieco A.F."/>
            <person name="MacCabe A."/>
            <person name="Maekelae M.R."/>
            <person name="Malavazi I."/>
            <person name="Melin P."/>
            <person name="Meyer V."/>
            <person name="Mielnichuk N."/>
            <person name="Miskei M."/>
            <person name="Molnar A.P."/>
            <person name="Mule G."/>
            <person name="Ngan C.Y."/>
            <person name="Orejas M."/>
            <person name="Orosz E."/>
            <person name="Ouedraogo J.P."/>
            <person name="Overkamp K.M."/>
            <person name="Park H.-S."/>
            <person name="Perrone G."/>
            <person name="Piumi F."/>
            <person name="Punt P.J."/>
            <person name="Ram A.F."/>
            <person name="Ramon A."/>
            <person name="Rauscher S."/>
            <person name="Record E."/>
            <person name="Riano-Pachon D.M."/>
            <person name="Robert V."/>
            <person name="Roehrig J."/>
            <person name="Ruller R."/>
            <person name="Salamov A."/>
            <person name="Salih N.S."/>
            <person name="Samson R.A."/>
            <person name="Sandor E."/>
            <person name="Sanguinetti M."/>
            <person name="Schuetze T."/>
            <person name="Sepcic K."/>
            <person name="Shelest E."/>
            <person name="Sherlock G."/>
            <person name="Sophianopoulou V."/>
            <person name="Squina F.M."/>
            <person name="Sun H."/>
            <person name="Susca A."/>
            <person name="Todd R.B."/>
            <person name="Tsang A."/>
            <person name="Unkles S.E."/>
            <person name="van de Wiele N."/>
            <person name="van Rossen-Uffink D."/>
            <person name="Oliveira J.V."/>
            <person name="Vesth T.C."/>
            <person name="Visser J."/>
            <person name="Yu J.-H."/>
            <person name="Zhou M."/>
            <person name="Andersen M.R."/>
            <person name="Archer D.B."/>
            <person name="Baker S.E."/>
            <person name="Benoit I."/>
            <person name="Brakhage A.A."/>
            <person name="Braus G.H."/>
            <person name="Fischer R."/>
            <person name="Frisvad J.C."/>
            <person name="Goldman G.H."/>
            <person name="Houbraken J."/>
            <person name="Oakley B."/>
            <person name="Pocsi I."/>
            <person name="Scazzocchio C."/>
            <person name="Seiboth B."/>
            <person name="vanKuyk P.A."/>
            <person name="Wortman J."/>
            <person name="Dyer P.S."/>
            <person name="Grigoriev I.V."/>
        </authorList>
    </citation>
    <scope>NUCLEOTIDE SEQUENCE [LARGE SCALE GENOMIC DNA]</scope>
    <source>
        <strain evidence="3">CBS 516.65</strain>
    </source>
</reference>
<evidence type="ECO:0000313" key="2">
    <source>
        <dbReference type="EMBL" id="OJJ82230.1"/>
    </source>
</evidence>
<evidence type="ECO:0000313" key="3">
    <source>
        <dbReference type="Proteomes" id="UP000184300"/>
    </source>
</evidence>
<dbReference type="RefSeq" id="XP_022398928.1">
    <property type="nucleotide sequence ID" value="XM_022542062.1"/>
</dbReference>
<dbReference type="Pfam" id="PF17776">
    <property type="entry name" value="NLRC4_HD2"/>
    <property type="match status" value="1"/>
</dbReference>
<dbReference type="OrthoDB" id="427518at2759"/>
<gene>
    <name evidence="2" type="ORF">ASPGLDRAFT_1496714</name>
</gene>
<evidence type="ECO:0000259" key="1">
    <source>
        <dbReference type="Pfam" id="PF17776"/>
    </source>
</evidence>
<dbReference type="VEuPathDB" id="FungiDB:ASPGLDRAFT_1496714"/>
<feature type="domain" description="NACHT LRR and PYD" evidence="1">
    <location>
        <begin position="52"/>
        <end position="127"/>
    </location>
</feature>
<protein>
    <recommendedName>
        <fullName evidence="1">NACHT LRR and PYD domain-containing protein</fullName>
    </recommendedName>
</protein>
<dbReference type="STRING" id="1160497.A0A1L9VE86"/>
<dbReference type="InterPro" id="IPR041267">
    <property type="entry name" value="NLRP_HD2"/>
</dbReference>
<dbReference type="EMBL" id="KV878903">
    <property type="protein sequence ID" value="OJJ82230.1"/>
    <property type="molecule type" value="Genomic_DNA"/>
</dbReference>
<keyword evidence="3" id="KW-1185">Reference proteome</keyword>
<dbReference type="AlphaFoldDB" id="A0A1L9VE86"/>
<organism evidence="2 3">
    <name type="scientific">Aspergillus glaucus CBS 516.65</name>
    <dbReference type="NCBI Taxonomy" id="1160497"/>
    <lineage>
        <taxon>Eukaryota</taxon>
        <taxon>Fungi</taxon>
        <taxon>Dikarya</taxon>
        <taxon>Ascomycota</taxon>
        <taxon>Pezizomycotina</taxon>
        <taxon>Eurotiomycetes</taxon>
        <taxon>Eurotiomycetidae</taxon>
        <taxon>Eurotiales</taxon>
        <taxon>Aspergillaceae</taxon>
        <taxon>Aspergillus</taxon>
        <taxon>Aspergillus subgen. Aspergillus</taxon>
    </lineage>
</organism>